<dbReference type="Proteomes" id="UP000642107">
    <property type="component" value="Unassembled WGS sequence"/>
</dbReference>
<proteinExistence type="inferred from homology"/>
<dbReference type="HAMAP" id="MF_01131">
    <property type="entry name" value="Rex"/>
    <property type="match status" value="1"/>
</dbReference>
<gene>
    <name evidence="6" type="primary">rex</name>
    <name evidence="8" type="ORF">IGS67_04005</name>
</gene>
<dbReference type="InterPro" id="IPR036291">
    <property type="entry name" value="NAD(P)-bd_dom_sf"/>
</dbReference>
<keyword evidence="4 6" id="KW-0238">DNA-binding</keyword>
<dbReference type="SMART" id="SM00881">
    <property type="entry name" value="CoA_binding"/>
    <property type="match status" value="1"/>
</dbReference>
<keyword evidence="5 6" id="KW-0804">Transcription</keyword>
<keyword evidence="3 6" id="KW-0805">Transcription regulation</keyword>
<comment type="subunit">
    <text evidence="6">Homodimer.</text>
</comment>
<organism evidence="8 9">
    <name type="scientific">Flavimobilis rhizosphaerae</name>
    <dbReference type="NCBI Taxonomy" id="2775421"/>
    <lineage>
        <taxon>Bacteria</taxon>
        <taxon>Bacillati</taxon>
        <taxon>Actinomycetota</taxon>
        <taxon>Actinomycetes</taxon>
        <taxon>Micrococcales</taxon>
        <taxon>Jonesiaceae</taxon>
        <taxon>Flavimobilis</taxon>
    </lineage>
</organism>
<evidence type="ECO:0000259" key="7">
    <source>
        <dbReference type="SMART" id="SM00881"/>
    </source>
</evidence>
<keyword evidence="6" id="KW-0520">NAD</keyword>
<evidence type="ECO:0000256" key="1">
    <source>
        <dbReference type="ARBA" id="ARBA00022490"/>
    </source>
</evidence>
<comment type="function">
    <text evidence="6">Modulates transcription in response to changes in cellular NADH/NAD(+) redox state.</text>
</comment>
<dbReference type="NCBIfam" id="NF003992">
    <property type="entry name" value="PRK05472.2-1"/>
    <property type="match status" value="1"/>
</dbReference>
<evidence type="ECO:0000256" key="3">
    <source>
        <dbReference type="ARBA" id="ARBA00023015"/>
    </source>
</evidence>
<dbReference type="Pfam" id="PF06971">
    <property type="entry name" value="Put_DNA-bind_N"/>
    <property type="match status" value="1"/>
</dbReference>
<dbReference type="InterPro" id="IPR003781">
    <property type="entry name" value="CoA-bd"/>
</dbReference>
<evidence type="ECO:0000313" key="8">
    <source>
        <dbReference type="EMBL" id="MBD9698660.1"/>
    </source>
</evidence>
<dbReference type="Gene3D" id="3.40.50.720">
    <property type="entry name" value="NAD(P)-binding Rossmann-like Domain"/>
    <property type="match status" value="1"/>
</dbReference>
<sequence>MSERSLPPPTLERLPVYVRVLDDLARHGETTASSSRVAELAGVAPAQVRKDLSRLGTYGTRGVGYDVADLAAHVRRALRLSDAHRVIVVGAGHLGQAVARYGGLRARGFEVVALTDVDPAVVGRSVDGVLVRHEDDLAEVVASTGATLAVLAVPPGAAQGTLDALAAAGVVSVLSFVPGRLTVPDGMAVRVVDVAAELQILSFYASSP</sequence>
<dbReference type="EMBL" id="JACZDF010000002">
    <property type="protein sequence ID" value="MBD9698660.1"/>
    <property type="molecule type" value="Genomic_DNA"/>
</dbReference>
<keyword evidence="1 6" id="KW-0963">Cytoplasm</keyword>
<accession>A0ABR9DNG2</accession>
<keyword evidence="9" id="KW-1185">Reference proteome</keyword>
<feature type="DNA-binding region" description="H-T-H motif" evidence="6">
    <location>
        <begin position="16"/>
        <end position="55"/>
    </location>
</feature>
<reference evidence="8 9" key="1">
    <citation type="submission" date="2020-09" db="EMBL/GenBank/DDBJ databases">
        <title>Flavimobilis rhizosphaerae sp. nov., isolated from rhizosphere soil of Spartina alterniflora.</title>
        <authorList>
            <person name="Hanqin C."/>
        </authorList>
    </citation>
    <scope>NUCLEOTIDE SEQUENCE [LARGE SCALE GENOMIC DNA]</scope>
    <source>
        <strain evidence="8 9">GY 10621</strain>
    </source>
</reference>
<keyword evidence="2 6" id="KW-0678">Repressor</keyword>
<dbReference type="InterPro" id="IPR009718">
    <property type="entry name" value="Rex_DNA-bd_C_dom"/>
</dbReference>
<dbReference type="NCBIfam" id="NF003995">
    <property type="entry name" value="PRK05472.2-4"/>
    <property type="match status" value="1"/>
</dbReference>
<comment type="caution">
    <text evidence="8">The sequence shown here is derived from an EMBL/GenBank/DDBJ whole genome shotgun (WGS) entry which is preliminary data.</text>
</comment>
<dbReference type="SUPFAM" id="SSF51735">
    <property type="entry name" value="NAD(P)-binding Rossmann-fold domains"/>
    <property type="match status" value="1"/>
</dbReference>
<comment type="similarity">
    <text evidence="6">Belongs to the transcriptional regulatory Rex family.</text>
</comment>
<dbReference type="Gene3D" id="1.10.10.10">
    <property type="entry name" value="Winged helix-like DNA-binding domain superfamily/Winged helix DNA-binding domain"/>
    <property type="match status" value="1"/>
</dbReference>
<dbReference type="SUPFAM" id="SSF46785">
    <property type="entry name" value="Winged helix' DNA-binding domain"/>
    <property type="match status" value="1"/>
</dbReference>
<comment type="subcellular location">
    <subcellularLocation>
        <location evidence="6">Cytoplasm</location>
    </subcellularLocation>
</comment>
<dbReference type="NCBIfam" id="NF003996">
    <property type="entry name" value="PRK05472.2-5"/>
    <property type="match status" value="1"/>
</dbReference>
<evidence type="ECO:0000313" key="9">
    <source>
        <dbReference type="Proteomes" id="UP000642107"/>
    </source>
</evidence>
<evidence type="ECO:0000256" key="2">
    <source>
        <dbReference type="ARBA" id="ARBA00022491"/>
    </source>
</evidence>
<dbReference type="NCBIfam" id="NF003994">
    <property type="entry name" value="PRK05472.2-3"/>
    <property type="match status" value="1"/>
</dbReference>
<dbReference type="PANTHER" id="PTHR35786:SF1">
    <property type="entry name" value="REDOX-SENSING TRANSCRIPTIONAL REPRESSOR REX 1"/>
    <property type="match status" value="1"/>
</dbReference>
<dbReference type="InterPro" id="IPR036388">
    <property type="entry name" value="WH-like_DNA-bd_sf"/>
</dbReference>
<name>A0ABR9DNG2_9MICO</name>
<evidence type="ECO:0000256" key="4">
    <source>
        <dbReference type="ARBA" id="ARBA00023125"/>
    </source>
</evidence>
<dbReference type="InterPro" id="IPR036390">
    <property type="entry name" value="WH_DNA-bd_sf"/>
</dbReference>
<dbReference type="PANTHER" id="PTHR35786">
    <property type="entry name" value="REDOX-SENSING TRANSCRIPTIONAL REPRESSOR REX"/>
    <property type="match status" value="1"/>
</dbReference>
<feature type="domain" description="CoA-binding" evidence="7">
    <location>
        <begin position="80"/>
        <end position="180"/>
    </location>
</feature>
<evidence type="ECO:0000256" key="6">
    <source>
        <dbReference type="HAMAP-Rule" id="MF_01131"/>
    </source>
</evidence>
<evidence type="ECO:0000256" key="5">
    <source>
        <dbReference type="ARBA" id="ARBA00023163"/>
    </source>
</evidence>
<protein>
    <recommendedName>
        <fullName evidence="6">Redox-sensing transcriptional repressor Rex</fullName>
    </recommendedName>
</protein>
<dbReference type="Pfam" id="PF02629">
    <property type="entry name" value="CoA_binding"/>
    <property type="match status" value="1"/>
</dbReference>
<dbReference type="InterPro" id="IPR022876">
    <property type="entry name" value="Tscrpt_rep_Rex"/>
</dbReference>
<feature type="binding site" evidence="6">
    <location>
        <begin position="90"/>
        <end position="95"/>
    </location>
    <ligand>
        <name>NAD(+)</name>
        <dbReference type="ChEBI" id="CHEBI:57540"/>
    </ligand>
</feature>
<dbReference type="RefSeq" id="WP_192278148.1">
    <property type="nucleotide sequence ID" value="NZ_JACZDF010000002.1"/>
</dbReference>